<feature type="region of interest" description="Disordered" evidence="7">
    <location>
        <begin position="1"/>
        <end position="25"/>
    </location>
</feature>
<keyword evidence="3 8" id="KW-0812">Transmembrane</keyword>
<feature type="transmembrane region" description="Helical" evidence="8">
    <location>
        <begin position="405"/>
        <end position="424"/>
    </location>
</feature>
<name>A0A7R9AMS7_TIMSH</name>
<feature type="transmembrane region" description="Helical" evidence="8">
    <location>
        <begin position="381"/>
        <end position="399"/>
    </location>
</feature>
<dbReference type="InterPro" id="IPR007603">
    <property type="entry name" value="Choline_transptr-like"/>
</dbReference>
<dbReference type="EMBL" id="OC000223">
    <property type="protein sequence ID" value="CAD7256582.1"/>
    <property type="molecule type" value="Genomic_DNA"/>
</dbReference>
<evidence type="ECO:0000256" key="1">
    <source>
        <dbReference type="ARBA" id="ARBA00004141"/>
    </source>
</evidence>
<reference evidence="9" key="1">
    <citation type="submission" date="2020-11" db="EMBL/GenBank/DDBJ databases">
        <authorList>
            <person name="Tran Van P."/>
        </authorList>
    </citation>
    <scope>NUCLEOTIDE SEQUENCE</scope>
</reference>
<sequence>MEKQSRGRGEGGETPRFRRRPGETPVRTRRVTAFVSLDEASSRPAKQALYEATTGSVMTAMTAWLPMEVTQPVVGCTYAGANIAFLPLLTPSVIPWDEYSESIIVLFFAGEPVKYDPTFKGPLNKRSCTDVICLGLFVVFVGAWIFVGCYGFTRGDPSRLLLPTDSQGRKCGLDTDVIDKPYLFFFDLTRCIRSNVVLNGCPTPQLANALVVLNPTAEDGEIEVRISVCVKSCPEQHFIYSNLSSLEDIRQAIICKTSIDVSSISTVDEFTGHVDREDCARYYLSSKAVNNRCIALTSVNSFTVVFVATFSELTKLVHNLIMEFTDILDRCLPISDSSSQAILDLVNSTLDDLNAGSEAAKALATAKEIGHMMVQDLSYTWPYIVAAFSLAMVLCLVYIVLMRWFAGIMVWVSIAGVVGLLSYCE</sequence>
<comment type="subcellular location">
    <subcellularLocation>
        <location evidence="1">Membrane</location>
        <topology evidence="1">Multi-pass membrane protein</topology>
    </subcellularLocation>
</comment>
<evidence type="ECO:0000256" key="3">
    <source>
        <dbReference type="ARBA" id="ARBA00022692"/>
    </source>
</evidence>
<organism evidence="9">
    <name type="scientific">Timema shepardi</name>
    <name type="common">Walking stick</name>
    <dbReference type="NCBI Taxonomy" id="629360"/>
    <lineage>
        <taxon>Eukaryota</taxon>
        <taxon>Metazoa</taxon>
        <taxon>Ecdysozoa</taxon>
        <taxon>Arthropoda</taxon>
        <taxon>Hexapoda</taxon>
        <taxon>Insecta</taxon>
        <taxon>Pterygota</taxon>
        <taxon>Neoptera</taxon>
        <taxon>Polyneoptera</taxon>
        <taxon>Phasmatodea</taxon>
        <taxon>Timematodea</taxon>
        <taxon>Timematoidea</taxon>
        <taxon>Timematidae</taxon>
        <taxon>Timema</taxon>
    </lineage>
</organism>
<dbReference type="PANTHER" id="PTHR12385">
    <property type="entry name" value="CHOLINE TRANSPORTER-LIKE (SLC FAMILY 44)"/>
    <property type="match status" value="1"/>
</dbReference>
<evidence type="ECO:0000313" key="9">
    <source>
        <dbReference type="EMBL" id="CAD7256582.1"/>
    </source>
</evidence>
<keyword evidence="5 8" id="KW-0472">Membrane</keyword>
<evidence type="ECO:0000256" key="2">
    <source>
        <dbReference type="ARBA" id="ARBA00007168"/>
    </source>
</evidence>
<evidence type="ECO:0000256" key="8">
    <source>
        <dbReference type="SAM" id="Phobius"/>
    </source>
</evidence>
<evidence type="ECO:0000256" key="5">
    <source>
        <dbReference type="ARBA" id="ARBA00023136"/>
    </source>
</evidence>
<accession>A0A7R9AMS7</accession>
<comment type="similarity">
    <text evidence="2">Belongs to the CTL (choline transporter-like) family.</text>
</comment>
<protein>
    <submittedName>
        <fullName evidence="9">Uncharacterized protein</fullName>
    </submittedName>
</protein>
<keyword evidence="6" id="KW-0325">Glycoprotein</keyword>
<feature type="compositionally biased region" description="Basic and acidic residues" evidence="7">
    <location>
        <begin position="1"/>
        <end position="22"/>
    </location>
</feature>
<gene>
    <name evidence="9" type="ORF">TSIB3V08_LOCUS862</name>
</gene>
<proteinExistence type="inferred from homology"/>
<dbReference type="AlphaFoldDB" id="A0A7R9AMS7"/>
<feature type="transmembrane region" description="Helical" evidence="8">
    <location>
        <begin position="134"/>
        <end position="153"/>
    </location>
</feature>
<keyword evidence="4 8" id="KW-1133">Transmembrane helix</keyword>
<evidence type="ECO:0000256" key="7">
    <source>
        <dbReference type="SAM" id="MobiDB-lite"/>
    </source>
</evidence>
<evidence type="ECO:0000256" key="4">
    <source>
        <dbReference type="ARBA" id="ARBA00022989"/>
    </source>
</evidence>
<dbReference type="GO" id="GO:0016020">
    <property type="term" value="C:membrane"/>
    <property type="evidence" value="ECO:0007669"/>
    <property type="project" value="UniProtKB-SubCell"/>
</dbReference>
<dbReference type="PANTHER" id="PTHR12385:SF14">
    <property type="entry name" value="CHOLINE TRANSPORTER-LIKE 2"/>
    <property type="match status" value="1"/>
</dbReference>
<dbReference type="GO" id="GO:0022857">
    <property type="term" value="F:transmembrane transporter activity"/>
    <property type="evidence" value="ECO:0007669"/>
    <property type="project" value="InterPro"/>
</dbReference>
<evidence type="ECO:0000256" key="6">
    <source>
        <dbReference type="ARBA" id="ARBA00023180"/>
    </source>
</evidence>